<comment type="similarity">
    <text evidence="2">Belongs to the KHG/KDPG aldolase family.</text>
</comment>
<evidence type="ECO:0000256" key="2">
    <source>
        <dbReference type="ARBA" id="ARBA00006906"/>
    </source>
</evidence>
<dbReference type="AlphaFoldDB" id="A0A7X1ZAN2"/>
<name>A0A7X1ZAN2_9PROT</name>
<dbReference type="InterPro" id="IPR000887">
    <property type="entry name" value="Aldlse_KDPG_KHG"/>
</dbReference>
<dbReference type="RefSeq" id="WP_153340132.1">
    <property type="nucleotide sequence ID" value="NZ_WIVE01000001.1"/>
</dbReference>
<dbReference type="GO" id="GO:0008674">
    <property type="term" value="F:2-dehydro-3-deoxy-6-phosphogalactonate aldolase activity"/>
    <property type="evidence" value="ECO:0007669"/>
    <property type="project" value="UniProtKB-EC"/>
</dbReference>
<evidence type="ECO:0000313" key="6">
    <source>
        <dbReference type="EMBL" id="MQX35066.1"/>
    </source>
</evidence>
<organism evidence="6 7">
    <name type="scientific">Roseospira navarrensis</name>
    <dbReference type="NCBI Taxonomy" id="140058"/>
    <lineage>
        <taxon>Bacteria</taxon>
        <taxon>Pseudomonadati</taxon>
        <taxon>Pseudomonadota</taxon>
        <taxon>Alphaproteobacteria</taxon>
        <taxon>Rhodospirillales</taxon>
        <taxon>Rhodospirillaceae</taxon>
        <taxon>Roseospira</taxon>
    </lineage>
</organism>
<dbReference type="EC" id="4.1.2.21" evidence="6"/>
<keyword evidence="5" id="KW-0119">Carbohydrate metabolism</keyword>
<dbReference type="Gene3D" id="3.20.20.70">
    <property type="entry name" value="Aldolase class I"/>
    <property type="match status" value="1"/>
</dbReference>
<comment type="subunit">
    <text evidence="3">Homotrimer.</text>
</comment>
<accession>A0A7X1ZAN2</accession>
<comment type="pathway">
    <text evidence="1">Carbohydrate acid metabolism.</text>
</comment>
<comment type="caution">
    <text evidence="6">The sequence shown here is derived from an EMBL/GenBank/DDBJ whole genome shotgun (WGS) entry which is preliminary data.</text>
</comment>
<dbReference type="InterPro" id="IPR013785">
    <property type="entry name" value="Aldolase_TIM"/>
</dbReference>
<evidence type="ECO:0000256" key="4">
    <source>
        <dbReference type="ARBA" id="ARBA00023239"/>
    </source>
</evidence>
<evidence type="ECO:0000256" key="3">
    <source>
        <dbReference type="ARBA" id="ARBA00011233"/>
    </source>
</evidence>
<evidence type="ECO:0000256" key="1">
    <source>
        <dbReference type="ARBA" id="ARBA00004761"/>
    </source>
</evidence>
<dbReference type="SUPFAM" id="SSF51569">
    <property type="entry name" value="Aldolase"/>
    <property type="match status" value="1"/>
</dbReference>
<dbReference type="CDD" id="cd00452">
    <property type="entry name" value="KDPG_aldolase"/>
    <property type="match status" value="1"/>
</dbReference>
<sequence>MVTAARERFDSAFAAMPLVAILRGLTPGEAVAVGEALVGAGITLIEVPLNSPEPFDSIGRLLDALPASVAVGAGTVMTPGDALHLGDMGAHLLVAPNTDPAVLDAAAAAGLAALPGCLTPSEAFLALKHGAAGLKIFPAGRLGPGYLTDLRAVVPPGTRLLPVGGVDADTLAAYRAAGADGGGFGSAIYTPGLSPDAVHARARALVDAWRALDGPGA</sequence>
<proteinExistence type="inferred from homology"/>
<keyword evidence="7" id="KW-1185">Reference proteome</keyword>
<dbReference type="NCBIfam" id="NF006600">
    <property type="entry name" value="PRK09140.1"/>
    <property type="match status" value="1"/>
</dbReference>
<dbReference type="Proteomes" id="UP000434582">
    <property type="component" value="Unassembled WGS sequence"/>
</dbReference>
<dbReference type="Pfam" id="PF01081">
    <property type="entry name" value="Aldolase"/>
    <property type="match status" value="1"/>
</dbReference>
<gene>
    <name evidence="6" type="ORF">GHC57_00890</name>
</gene>
<dbReference type="PANTHER" id="PTHR30246">
    <property type="entry name" value="2-KETO-3-DEOXY-6-PHOSPHOGLUCONATE ALDOLASE"/>
    <property type="match status" value="1"/>
</dbReference>
<dbReference type="PANTHER" id="PTHR30246:SF1">
    <property type="entry name" value="2-DEHYDRO-3-DEOXY-6-PHOSPHOGALACTONATE ALDOLASE-RELATED"/>
    <property type="match status" value="1"/>
</dbReference>
<dbReference type="OrthoDB" id="7204076at2"/>
<dbReference type="EMBL" id="WIVE01000001">
    <property type="protein sequence ID" value="MQX35066.1"/>
    <property type="molecule type" value="Genomic_DNA"/>
</dbReference>
<reference evidence="6 7" key="1">
    <citation type="submission" date="2019-10" db="EMBL/GenBank/DDBJ databases">
        <title>Draft whole-genome sequence of the purple nonsulfur photosynthetic bacterium Roseospira navarrensis DSM 15114.</title>
        <authorList>
            <person name="Kyndt J.A."/>
            <person name="Meyer T.E."/>
        </authorList>
    </citation>
    <scope>NUCLEOTIDE SEQUENCE [LARGE SCALE GENOMIC DNA]</scope>
    <source>
        <strain evidence="6 7">DSM 15114</strain>
    </source>
</reference>
<keyword evidence="4 6" id="KW-0456">Lyase</keyword>
<evidence type="ECO:0000256" key="5">
    <source>
        <dbReference type="ARBA" id="ARBA00023277"/>
    </source>
</evidence>
<evidence type="ECO:0000313" key="7">
    <source>
        <dbReference type="Proteomes" id="UP000434582"/>
    </source>
</evidence>
<protein>
    <submittedName>
        <fullName evidence="6">2-dehydro-3-deoxy-6-phosphogalactonate aldolase</fullName>
        <ecNumber evidence="6">4.1.2.21</ecNumber>
    </submittedName>
</protein>